<dbReference type="Pfam" id="PF08395">
    <property type="entry name" value="7tm_7"/>
    <property type="match status" value="1"/>
</dbReference>
<feature type="transmembrane region" description="Helical" evidence="8">
    <location>
        <begin position="286"/>
        <end position="307"/>
    </location>
</feature>
<accession>A0ABR3HB91</accession>
<evidence type="ECO:0000256" key="5">
    <source>
        <dbReference type="ARBA" id="ARBA00023136"/>
    </source>
</evidence>
<dbReference type="Proteomes" id="UP001549920">
    <property type="component" value="Unassembled WGS sequence"/>
</dbReference>
<keyword evidence="5 8" id="KW-0472">Membrane</keyword>
<keyword evidence="3 8" id="KW-0812">Transmembrane</keyword>
<keyword evidence="7 8" id="KW-0807">Transducer</keyword>
<comment type="caution">
    <text evidence="8">Lacks conserved residue(s) required for the propagation of feature annotation.</text>
</comment>
<evidence type="ECO:0000313" key="10">
    <source>
        <dbReference type="Proteomes" id="UP001549920"/>
    </source>
</evidence>
<evidence type="ECO:0000256" key="2">
    <source>
        <dbReference type="ARBA" id="ARBA00022475"/>
    </source>
</evidence>
<keyword evidence="4 8" id="KW-1133">Transmembrane helix</keyword>
<keyword evidence="2 8" id="KW-1003">Cell membrane</keyword>
<evidence type="ECO:0000256" key="3">
    <source>
        <dbReference type="ARBA" id="ARBA00022692"/>
    </source>
</evidence>
<evidence type="ECO:0000256" key="1">
    <source>
        <dbReference type="ARBA" id="ARBA00004651"/>
    </source>
</evidence>
<comment type="function">
    <text evidence="8">Gustatory receptor which mediates acceptance or avoidance behavior, depending on its substrates.</text>
</comment>
<gene>
    <name evidence="9" type="ORF">ABMA27_008314</name>
</gene>
<evidence type="ECO:0000256" key="6">
    <source>
        <dbReference type="ARBA" id="ARBA00023170"/>
    </source>
</evidence>
<name>A0ABR3HB91_LOXSC</name>
<dbReference type="EMBL" id="JBEUOH010000022">
    <property type="protein sequence ID" value="KAL0867537.1"/>
    <property type="molecule type" value="Genomic_DNA"/>
</dbReference>
<evidence type="ECO:0000313" key="9">
    <source>
        <dbReference type="EMBL" id="KAL0867537.1"/>
    </source>
</evidence>
<evidence type="ECO:0000256" key="7">
    <source>
        <dbReference type="ARBA" id="ARBA00023224"/>
    </source>
</evidence>
<keyword evidence="10" id="KW-1185">Reference proteome</keyword>
<reference evidence="9 10" key="1">
    <citation type="submission" date="2024-06" db="EMBL/GenBank/DDBJ databases">
        <title>A chromosome-level genome assembly of beet webworm, Loxostege sticticalis.</title>
        <authorList>
            <person name="Zhang Y."/>
        </authorList>
    </citation>
    <scope>NUCLEOTIDE SEQUENCE [LARGE SCALE GENOMIC DNA]</scope>
    <source>
        <strain evidence="9">AQ026</strain>
        <tissue evidence="9">Whole body</tissue>
    </source>
</reference>
<feature type="transmembrane region" description="Helical" evidence="8">
    <location>
        <begin position="70"/>
        <end position="89"/>
    </location>
</feature>
<comment type="subcellular location">
    <subcellularLocation>
        <location evidence="1 8">Cell membrane</location>
        <topology evidence="1 8">Multi-pass membrane protein</topology>
    </subcellularLocation>
</comment>
<comment type="caution">
    <text evidence="9">The sequence shown here is derived from an EMBL/GenBank/DDBJ whole genome shotgun (WGS) entry which is preliminary data.</text>
</comment>
<protein>
    <recommendedName>
        <fullName evidence="8">Gustatory receptor</fullName>
    </recommendedName>
</protein>
<dbReference type="PANTHER" id="PTHR21143">
    <property type="entry name" value="INVERTEBRATE GUSTATORY RECEPTOR"/>
    <property type="match status" value="1"/>
</dbReference>
<comment type="similarity">
    <text evidence="8">Belongs to the insect chemoreceptor superfamily. Gustatory receptor (GR) family.</text>
</comment>
<evidence type="ECO:0000256" key="4">
    <source>
        <dbReference type="ARBA" id="ARBA00022989"/>
    </source>
</evidence>
<dbReference type="PANTHER" id="PTHR21143:SF123">
    <property type="entry name" value="GUSTATORY RECEPTOR FOR SUGAR TASTE 43A-RELATED"/>
    <property type="match status" value="1"/>
</dbReference>
<feature type="transmembrane region" description="Helical" evidence="8">
    <location>
        <begin position="169"/>
        <end position="189"/>
    </location>
</feature>
<proteinExistence type="inferred from homology"/>
<sequence length="313" mass="35839">MRQTTHQLSWSRGKEYTSLNRKKVQMLSEQTDRAECSVSGSMSWMFRMSQLAGVAPVRFDGRRISVSETLFYVHCVFMTAMILILILYFGYEATYMLVFVVQMQFLITTLEVYEAFKGLNDALDGVSPQNSLQSVAANQIWPKSAEETIRHLASEFNNLCLVMKRLEKAFGCSVILLLLSCLLHMVIIANYTSYHIMGKQMIGGYSAPLPLKLTWCVLHFLRTVFIIEPSHHTRVEMDRTNLLVSQLILQNNDYMVSEELERFYRYIVLNKTSYTPMGICTLNRPLLASILSSVVTYLVISVQFQILEASENS</sequence>
<evidence type="ECO:0000256" key="8">
    <source>
        <dbReference type="RuleBase" id="RU363108"/>
    </source>
</evidence>
<keyword evidence="6 8" id="KW-0675">Receptor</keyword>
<organism evidence="9 10">
    <name type="scientific">Loxostege sticticalis</name>
    <name type="common">Beet webworm moth</name>
    <dbReference type="NCBI Taxonomy" id="481309"/>
    <lineage>
        <taxon>Eukaryota</taxon>
        <taxon>Metazoa</taxon>
        <taxon>Ecdysozoa</taxon>
        <taxon>Arthropoda</taxon>
        <taxon>Hexapoda</taxon>
        <taxon>Insecta</taxon>
        <taxon>Pterygota</taxon>
        <taxon>Neoptera</taxon>
        <taxon>Endopterygota</taxon>
        <taxon>Lepidoptera</taxon>
        <taxon>Glossata</taxon>
        <taxon>Ditrysia</taxon>
        <taxon>Pyraloidea</taxon>
        <taxon>Crambidae</taxon>
        <taxon>Pyraustinae</taxon>
        <taxon>Loxostege</taxon>
    </lineage>
</organism>
<dbReference type="InterPro" id="IPR013604">
    <property type="entry name" value="7TM_chemorcpt"/>
</dbReference>